<evidence type="ECO:0000256" key="2">
    <source>
        <dbReference type="SAM" id="SignalP"/>
    </source>
</evidence>
<name>A0A9X2BUZ4_9PROT</name>
<keyword evidence="2" id="KW-0732">Signal</keyword>
<feature type="region of interest" description="Disordered" evidence="1">
    <location>
        <begin position="18"/>
        <end position="77"/>
    </location>
</feature>
<reference evidence="3" key="1">
    <citation type="submission" date="2022-04" db="EMBL/GenBank/DDBJ databases">
        <title>Roseomonas acroporae sp. nov., isolated from coral Acropora digitifera.</title>
        <authorList>
            <person name="Sun H."/>
        </authorList>
    </citation>
    <scope>NUCLEOTIDE SEQUENCE</scope>
    <source>
        <strain evidence="3">NAR14</strain>
    </source>
</reference>
<protein>
    <recommendedName>
        <fullName evidence="5">Lipoprotein</fullName>
    </recommendedName>
</protein>
<keyword evidence="4" id="KW-1185">Reference proteome</keyword>
<gene>
    <name evidence="3" type="ORF">M0638_17295</name>
</gene>
<dbReference type="AlphaFoldDB" id="A0A9X2BUZ4"/>
<feature type="compositionally biased region" description="Gly residues" evidence="1">
    <location>
        <begin position="44"/>
        <end position="54"/>
    </location>
</feature>
<evidence type="ECO:0000313" key="4">
    <source>
        <dbReference type="Proteomes" id="UP001139516"/>
    </source>
</evidence>
<sequence length="77" mass="7061">MRMQMAGAALLLLGLAACQPTPGPGPARTIGDPVAPSANRPTGSIGGSASGGGVPVPTRPGGSGGVGSGNQPGQGGT</sequence>
<dbReference type="EMBL" id="JALPRX010000075">
    <property type="protein sequence ID" value="MCK8786133.1"/>
    <property type="molecule type" value="Genomic_DNA"/>
</dbReference>
<dbReference type="RefSeq" id="WP_248668250.1">
    <property type="nucleotide sequence ID" value="NZ_JALPRX010000075.1"/>
</dbReference>
<evidence type="ECO:0000313" key="3">
    <source>
        <dbReference type="EMBL" id="MCK8786133.1"/>
    </source>
</evidence>
<feature type="signal peptide" evidence="2">
    <location>
        <begin position="1"/>
        <end position="19"/>
    </location>
</feature>
<feature type="chain" id="PRO_5040920348" description="Lipoprotein" evidence="2">
    <location>
        <begin position="20"/>
        <end position="77"/>
    </location>
</feature>
<comment type="caution">
    <text evidence="3">The sequence shown here is derived from an EMBL/GenBank/DDBJ whole genome shotgun (WGS) entry which is preliminary data.</text>
</comment>
<dbReference type="PROSITE" id="PS51257">
    <property type="entry name" value="PROKAR_LIPOPROTEIN"/>
    <property type="match status" value="1"/>
</dbReference>
<feature type="compositionally biased region" description="Gly residues" evidence="1">
    <location>
        <begin position="61"/>
        <end position="77"/>
    </location>
</feature>
<proteinExistence type="predicted"/>
<evidence type="ECO:0000256" key="1">
    <source>
        <dbReference type="SAM" id="MobiDB-lite"/>
    </source>
</evidence>
<accession>A0A9X2BUZ4</accession>
<dbReference type="Proteomes" id="UP001139516">
    <property type="component" value="Unassembled WGS sequence"/>
</dbReference>
<evidence type="ECO:0008006" key="5">
    <source>
        <dbReference type="Google" id="ProtNLM"/>
    </source>
</evidence>
<organism evidence="3 4">
    <name type="scientific">Roseomonas acroporae</name>
    <dbReference type="NCBI Taxonomy" id="2937791"/>
    <lineage>
        <taxon>Bacteria</taxon>
        <taxon>Pseudomonadati</taxon>
        <taxon>Pseudomonadota</taxon>
        <taxon>Alphaproteobacteria</taxon>
        <taxon>Acetobacterales</taxon>
        <taxon>Roseomonadaceae</taxon>
        <taxon>Roseomonas</taxon>
    </lineage>
</organism>